<dbReference type="Gene3D" id="3.20.20.450">
    <property type="entry name" value="EAL domain"/>
    <property type="match status" value="1"/>
</dbReference>
<dbReference type="InterPro" id="IPR001633">
    <property type="entry name" value="EAL_dom"/>
</dbReference>
<evidence type="ECO:0000259" key="3">
    <source>
        <dbReference type="PROSITE" id="PS50883"/>
    </source>
</evidence>
<reference evidence="6" key="1">
    <citation type="journal article" date="2019" name="Int. J. Syst. Evol. Microbiol.">
        <title>The Global Catalogue of Microorganisms (GCM) 10K type strain sequencing project: providing services to taxonomists for standard genome sequencing and annotation.</title>
        <authorList>
            <consortium name="The Broad Institute Genomics Platform"/>
            <consortium name="The Broad Institute Genome Sequencing Center for Infectious Disease"/>
            <person name="Wu L."/>
            <person name="Ma J."/>
        </authorList>
    </citation>
    <scope>NUCLEOTIDE SEQUENCE [LARGE SCALE GENOMIC DNA]</scope>
    <source>
        <strain evidence="6">CGMCC 1.7003</strain>
    </source>
</reference>
<dbReference type="Gene3D" id="3.40.50.2300">
    <property type="match status" value="1"/>
</dbReference>
<name>A0ABQ3KUG4_9ALTE</name>
<comment type="caution">
    <text evidence="5">The sequence shown here is derived from an EMBL/GenBank/DDBJ whole genome shotgun (WGS) entry which is preliminary data.</text>
</comment>
<dbReference type="PROSITE" id="PS50110">
    <property type="entry name" value="RESPONSE_REGULATORY"/>
    <property type="match status" value="1"/>
</dbReference>
<keyword evidence="1" id="KW-0597">Phosphoprotein</keyword>
<evidence type="ECO:0000256" key="1">
    <source>
        <dbReference type="PROSITE-ProRule" id="PRU00169"/>
    </source>
</evidence>
<sequence>MQDELFQFAAESDEPKIHKLELPVLKLLVVDDDHDVHSVTELLLRDLSFDGYRLQLLHAYSSIEAFEILQQEADIAILLLDVVMESDDAGLRLVKRVRETLHRRKLRIILRTGQPGYAPELETISNFDINDYKTKTELTRERLFTCLMAAARSYLQLAQLEQLAFEDQLTGLHNRNGLLKAMEIAVAAGQVQTLLLLDLDHFSMLNDSFGNELADVFLQEVAKRLKLVPSAITVARLAADKFALLSSAPISLSEQLCRESLSKESLTVDGVTQDVSFCLGVASTHAEISPSETLSHAYMALKRAKNAGIGQTVIFNDAMVDALRERVGLISSLSKGMEDDQLYLVYQPQFNLTTKQIVGVEALARWVDDSGRHVSPAVFIELAEQAGLISRLGQIVLNKALMDCKFLCDALPNFRVAVNVSSMQFKHPEFLQHVFSALADFNFNAEHLEIELTESAAMDFSADTEQKLQQLRVAGISLAIDDFGTGFSSLAYLEKLQANCLKIDKSFVDKIAESGSGLRIAQTVLALGHRLNMRVLAEGIEYDNQLQKLIAMGCDEGQGYLMAKPMTIKALVEWSPIKALLQPS</sequence>
<dbReference type="SUPFAM" id="SSF52172">
    <property type="entry name" value="CheY-like"/>
    <property type="match status" value="1"/>
</dbReference>
<dbReference type="InterPro" id="IPR000160">
    <property type="entry name" value="GGDEF_dom"/>
</dbReference>
<evidence type="ECO:0000259" key="4">
    <source>
        <dbReference type="PROSITE" id="PS50887"/>
    </source>
</evidence>
<dbReference type="Gene3D" id="3.30.70.270">
    <property type="match status" value="1"/>
</dbReference>
<dbReference type="CDD" id="cd01949">
    <property type="entry name" value="GGDEF"/>
    <property type="match status" value="1"/>
</dbReference>
<dbReference type="PANTHER" id="PTHR33121:SF70">
    <property type="entry name" value="SIGNALING PROTEIN YKOW"/>
    <property type="match status" value="1"/>
</dbReference>
<dbReference type="SUPFAM" id="SSF141868">
    <property type="entry name" value="EAL domain-like"/>
    <property type="match status" value="1"/>
</dbReference>
<feature type="modified residue" description="4-aspartylphosphate" evidence="1">
    <location>
        <position position="81"/>
    </location>
</feature>
<dbReference type="InterPro" id="IPR043128">
    <property type="entry name" value="Rev_trsase/Diguanyl_cyclase"/>
</dbReference>
<dbReference type="SMART" id="SM00052">
    <property type="entry name" value="EAL"/>
    <property type="match status" value="1"/>
</dbReference>
<accession>A0ABQ3KUG4</accession>
<dbReference type="Proteomes" id="UP000659697">
    <property type="component" value="Unassembled WGS sequence"/>
</dbReference>
<dbReference type="SUPFAM" id="SSF55073">
    <property type="entry name" value="Nucleotide cyclase"/>
    <property type="match status" value="1"/>
</dbReference>
<dbReference type="SMART" id="SM00448">
    <property type="entry name" value="REC"/>
    <property type="match status" value="1"/>
</dbReference>
<dbReference type="Pfam" id="PF00990">
    <property type="entry name" value="GGDEF"/>
    <property type="match status" value="1"/>
</dbReference>
<protein>
    <recommendedName>
        <fullName evidence="7">Diguanylate phosphodiesterase</fullName>
    </recommendedName>
</protein>
<feature type="domain" description="GGDEF" evidence="4">
    <location>
        <begin position="190"/>
        <end position="317"/>
    </location>
</feature>
<dbReference type="RefSeq" id="WP_189429329.1">
    <property type="nucleotide sequence ID" value="NZ_BNAO01000001.1"/>
</dbReference>
<feature type="domain" description="EAL" evidence="3">
    <location>
        <begin position="326"/>
        <end position="579"/>
    </location>
</feature>
<feature type="domain" description="Response regulatory" evidence="2">
    <location>
        <begin position="26"/>
        <end position="150"/>
    </location>
</feature>
<gene>
    <name evidence="5" type="ORF">GCM10010919_02610</name>
</gene>
<evidence type="ECO:0000259" key="2">
    <source>
        <dbReference type="PROSITE" id="PS50110"/>
    </source>
</evidence>
<evidence type="ECO:0000313" key="6">
    <source>
        <dbReference type="Proteomes" id="UP000659697"/>
    </source>
</evidence>
<dbReference type="InterPro" id="IPR001789">
    <property type="entry name" value="Sig_transdc_resp-reg_receiver"/>
</dbReference>
<evidence type="ECO:0000313" key="5">
    <source>
        <dbReference type="EMBL" id="GHG59779.1"/>
    </source>
</evidence>
<dbReference type="CDD" id="cd01948">
    <property type="entry name" value="EAL"/>
    <property type="match status" value="1"/>
</dbReference>
<dbReference type="InterPro" id="IPR050706">
    <property type="entry name" value="Cyclic-di-GMP_PDE-like"/>
</dbReference>
<dbReference type="NCBIfam" id="TIGR00254">
    <property type="entry name" value="GGDEF"/>
    <property type="match status" value="1"/>
</dbReference>
<organism evidence="5 6">
    <name type="scientific">Alishewanella longhuensis</name>
    <dbReference type="NCBI Taxonomy" id="1091037"/>
    <lineage>
        <taxon>Bacteria</taxon>
        <taxon>Pseudomonadati</taxon>
        <taxon>Pseudomonadota</taxon>
        <taxon>Gammaproteobacteria</taxon>
        <taxon>Alteromonadales</taxon>
        <taxon>Alteromonadaceae</taxon>
        <taxon>Alishewanella</taxon>
    </lineage>
</organism>
<dbReference type="Pfam" id="PF00563">
    <property type="entry name" value="EAL"/>
    <property type="match status" value="1"/>
</dbReference>
<dbReference type="PANTHER" id="PTHR33121">
    <property type="entry name" value="CYCLIC DI-GMP PHOSPHODIESTERASE PDEF"/>
    <property type="match status" value="1"/>
</dbReference>
<proteinExistence type="predicted"/>
<dbReference type="EMBL" id="BNAO01000001">
    <property type="protein sequence ID" value="GHG59779.1"/>
    <property type="molecule type" value="Genomic_DNA"/>
</dbReference>
<dbReference type="InterPro" id="IPR035919">
    <property type="entry name" value="EAL_sf"/>
</dbReference>
<dbReference type="PROSITE" id="PS50887">
    <property type="entry name" value="GGDEF"/>
    <property type="match status" value="1"/>
</dbReference>
<evidence type="ECO:0008006" key="7">
    <source>
        <dbReference type="Google" id="ProtNLM"/>
    </source>
</evidence>
<dbReference type="InterPro" id="IPR011006">
    <property type="entry name" value="CheY-like_superfamily"/>
</dbReference>
<dbReference type="PROSITE" id="PS50883">
    <property type="entry name" value="EAL"/>
    <property type="match status" value="1"/>
</dbReference>
<keyword evidence="6" id="KW-1185">Reference proteome</keyword>
<dbReference type="InterPro" id="IPR029787">
    <property type="entry name" value="Nucleotide_cyclase"/>
</dbReference>
<dbReference type="SMART" id="SM00267">
    <property type="entry name" value="GGDEF"/>
    <property type="match status" value="1"/>
</dbReference>